<keyword evidence="1" id="KW-0472">Membrane</keyword>
<protein>
    <submittedName>
        <fullName evidence="2">Uncharacterized protein</fullName>
    </submittedName>
</protein>
<proteinExistence type="predicted"/>
<reference evidence="2 3" key="1">
    <citation type="submission" date="2020-03" db="EMBL/GenBank/DDBJ databases">
        <authorList>
            <person name="Wang L."/>
            <person name="He N."/>
            <person name="Li Y."/>
            <person name="Fang Y."/>
            <person name="Zhang F."/>
        </authorList>
    </citation>
    <scope>NUCLEOTIDE SEQUENCE [LARGE SCALE GENOMIC DNA]</scope>
    <source>
        <strain evidence="3">hsmgli-8</strain>
    </source>
</reference>
<gene>
    <name evidence="2" type="ORF">HBH25_21775</name>
</gene>
<keyword evidence="1" id="KW-1133">Transmembrane helix</keyword>
<evidence type="ECO:0000313" key="3">
    <source>
        <dbReference type="Proteomes" id="UP000746535"/>
    </source>
</evidence>
<evidence type="ECO:0000256" key="1">
    <source>
        <dbReference type="SAM" id="Phobius"/>
    </source>
</evidence>
<name>A0ABX0YMS3_9PSED</name>
<sequence>MKHSSPYQYLHSVFGFFDGGSFTKNSLSWKFFGILAMVACLLLATTFGLARLFVPSAQEIADLKSTVADLEQRGGRIQLTNCGDTRRLCAKVNLKAKVNGDTYGKDGEWMILQGY</sequence>
<comment type="caution">
    <text evidence="2">The sequence shown here is derived from an EMBL/GenBank/DDBJ whole genome shotgun (WGS) entry which is preliminary data.</text>
</comment>
<keyword evidence="3" id="KW-1185">Reference proteome</keyword>
<accession>A0ABX0YMS3</accession>
<dbReference type="Proteomes" id="UP000746535">
    <property type="component" value="Unassembled WGS sequence"/>
</dbReference>
<organism evidence="2 3">
    <name type="scientific">Pseudomonas quercus</name>
    <dbReference type="NCBI Taxonomy" id="2722792"/>
    <lineage>
        <taxon>Bacteria</taxon>
        <taxon>Pseudomonadati</taxon>
        <taxon>Pseudomonadota</taxon>
        <taxon>Gammaproteobacteria</taxon>
        <taxon>Pseudomonadales</taxon>
        <taxon>Pseudomonadaceae</taxon>
        <taxon>Pseudomonas</taxon>
    </lineage>
</organism>
<dbReference type="EMBL" id="JAAVJI010000021">
    <property type="protein sequence ID" value="NJP03469.1"/>
    <property type="molecule type" value="Genomic_DNA"/>
</dbReference>
<feature type="transmembrane region" description="Helical" evidence="1">
    <location>
        <begin position="31"/>
        <end position="54"/>
    </location>
</feature>
<evidence type="ECO:0000313" key="2">
    <source>
        <dbReference type="EMBL" id="NJP03469.1"/>
    </source>
</evidence>
<dbReference type="RefSeq" id="WP_168086048.1">
    <property type="nucleotide sequence ID" value="NZ_JAAVJI010000021.1"/>
</dbReference>
<keyword evidence="1" id="KW-0812">Transmembrane</keyword>